<dbReference type="Proteomes" id="UP000054977">
    <property type="component" value="Unassembled WGS sequence"/>
</dbReference>
<evidence type="ECO:0000256" key="1">
    <source>
        <dbReference type="ARBA" id="ARBA00022448"/>
    </source>
</evidence>
<sequence>MVNHYHQNERHESVVEVHDLSDCFGTQIVHKHLNLDVMHGEILGVVGGSGSGKSVLLRSIVGL</sequence>
<evidence type="ECO:0000313" key="4">
    <source>
        <dbReference type="Proteomes" id="UP000054977"/>
    </source>
</evidence>
<dbReference type="STRING" id="326474.AWB65_06685"/>
<feature type="domain" description="ABC transporter" evidence="2">
    <location>
        <begin position="31"/>
        <end position="63"/>
    </location>
</feature>
<dbReference type="Gene3D" id="3.40.50.300">
    <property type="entry name" value="P-loop containing nucleotide triphosphate hydrolases"/>
    <property type="match status" value="1"/>
</dbReference>
<dbReference type="SUPFAM" id="SSF52540">
    <property type="entry name" value="P-loop containing nucleoside triphosphate hydrolases"/>
    <property type="match status" value="1"/>
</dbReference>
<dbReference type="GO" id="GO:0016887">
    <property type="term" value="F:ATP hydrolysis activity"/>
    <property type="evidence" value="ECO:0007669"/>
    <property type="project" value="InterPro"/>
</dbReference>
<keyword evidence="3" id="KW-0067">ATP-binding</keyword>
<gene>
    <name evidence="3" type="ORF">AWB65_06685</name>
</gene>
<proteinExistence type="predicted"/>
<keyword evidence="3" id="KW-0547">Nucleotide-binding</keyword>
<dbReference type="AlphaFoldDB" id="A0A158JHE9"/>
<name>A0A158JHE9_9BURK</name>
<protein>
    <submittedName>
        <fullName evidence="3">ABC transporter ATP-binding protein</fullName>
    </submittedName>
</protein>
<dbReference type="PANTHER" id="PTHR43023">
    <property type="entry name" value="PROTEIN TRIGALACTOSYLDIACYLGLYCEROL 3, CHLOROPLASTIC"/>
    <property type="match status" value="1"/>
</dbReference>
<keyword evidence="4" id="KW-1185">Reference proteome</keyword>
<dbReference type="InterPro" id="IPR027417">
    <property type="entry name" value="P-loop_NTPase"/>
</dbReference>
<dbReference type="InterPro" id="IPR003439">
    <property type="entry name" value="ABC_transporter-like_ATP-bd"/>
</dbReference>
<dbReference type="Pfam" id="PF00005">
    <property type="entry name" value="ABC_tran"/>
    <property type="match status" value="1"/>
</dbReference>
<keyword evidence="1" id="KW-0813">Transport</keyword>
<evidence type="ECO:0000313" key="3">
    <source>
        <dbReference type="EMBL" id="SAL68244.1"/>
    </source>
</evidence>
<evidence type="ECO:0000259" key="2">
    <source>
        <dbReference type="Pfam" id="PF00005"/>
    </source>
</evidence>
<reference evidence="3" key="1">
    <citation type="submission" date="2016-01" db="EMBL/GenBank/DDBJ databases">
        <authorList>
            <person name="Peeters C."/>
        </authorList>
    </citation>
    <scope>NUCLEOTIDE SEQUENCE [LARGE SCALE GENOMIC DNA]</scope>
    <source>
        <strain evidence="3">LMG 22934</strain>
    </source>
</reference>
<accession>A0A158JHE9</accession>
<dbReference type="GO" id="GO:0005524">
    <property type="term" value="F:ATP binding"/>
    <property type="evidence" value="ECO:0007669"/>
    <property type="project" value="UniProtKB-KW"/>
</dbReference>
<dbReference type="PANTHER" id="PTHR43023:SF3">
    <property type="entry name" value="PROTEIN TRIGALACTOSYLDIACYLGLYCEROL 3, CHLOROPLASTIC"/>
    <property type="match status" value="1"/>
</dbReference>
<comment type="caution">
    <text evidence="3">The sequence shown here is derived from an EMBL/GenBank/DDBJ whole genome shotgun (WGS) entry which is preliminary data.</text>
</comment>
<dbReference type="EMBL" id="FCNW02000104">
    <property type="protein sequence ID" value="SAL68244.1"/>
    <property type="molecule type" value="Genomic_DNA"/>
</dbReference>
<organism evidence="3 4">
    <name type="scientific">Caballeronia humi</name>
    <dbReference type="NCBI Taxonomy" id="326474"/>
    <lineage>
        <taxon>Bacteria</taxon>
        <taxon>Pseudomonadati</taxon>
        <taxon>Pseudomonadota</taxon>
        <taxon>Betaproteobacteria</taxon>
        <taxon>Burkholderiales</taxon>
        <taxon>Burkholderiaceae</taxon>
        <taxon>Caballeronia</taxon>
    </lineage>
</organism>